<reference evidence="2" key="1">
    <citation type="journal article" date="2011" name="PLoS Biol.">
        <title>Gene gain and loss during evolution of obligate parasitism in the white rust pathogen of Arabidopsis thaliana.</title>
        <authorList>
            <person name="Kemen E."/>
            <person name="Gardiner A."/>
            <person name="Schultz-Larsen T."/>
            <person name="Kemen A.C."/>
            <person name="Balmuth A.L."/>
            <person name="Robert-Seilaniantz A."/>
            <person name="Bailey K."/>
            <person name="Holub E."/>
            <person name="Studholme D.J."/>
            <person name="Maclean D."/>
            <person name="Jones J.D."/>
        </authorList>
    </citation>
    <scope>NUCLEOTIDE SEQUENCE</scope>
</reference>
<dbReference type="PANTHER" id="PTHR11439:SF440">
    <property type="entry name" value="INTEGRASE CATALYTIC DOMAIN-CONTAINING PROTEIN"/>
    <property type="match status" value="1"/>
</dbReference>
<accession>F0X077</accession>
<dbReference type="AlphaFoldDB" id="F0X077"/>
<name>F0X077_9STRA</name>
<protein>
    <submittedName>
        <fullName evidence="2">Uncharacterized protein AlNc14C467G11815</fullName>
    </submittedName>
</protein>
<gene>
    <name evidence="2" type="primary">AlNc14C467G11815</name>
    <name evidence="2" type="ORF">ALNC14_133030</name>
</gene>
<evidence type="ECO:0000256" key="1">
    <source>
        <dbReference type="SAM" id="MobiDB-lite"/>
    </source>
</evidence>
<organism evidence="2">
    <name type="scientific">Albugo laibachii Nc14</name>
    <dbReference type="NCBI Taxonomy" id="890382"/>
    <lineage>
        <taxon>Eukaryota</taxon>
        <taxon>Sar</taxon>
        <taxon>Stramenopiles</taxon>
        <taxon>Oomycota</taxon>
        <taxon>Peronosporomycetes</taxon>
        <taxon>Albuginales</taxon>
        <taxon>Albuginaceae</taxon>
        <taxon>Albugo</taxon>
    </lineage>
</organism>
<dbReference type="HOGENOM" id="CLU_001650_6_4_1"/>
<dbReference type="EMBL" id="FR824509">
    <property type="protein sequence ID" value="CCA27159.1"/>
    <property type="molecule type" value="Genomic_DNA"/>
</dbReference>
<dbReference type="CDD" id="cd09272">
    <property type="entry name" value="RNase_HI_RT_Ty1"/>
    <property type="match status" value="1"/>
</dbReference>
<reference evidence="2" key="2">
    <citation type="submission" date="2011-02" db="EMBL/GenBank/DDBJ databases">
        <authorList>
            <person name="MacLean D."/>
        </authorList>
    </citation>
    <scope>NUCLEOTIDE SEQUENCE</scope>
</reference>
<dbReference type="PANTHER" id="PTHR11439">
    <property type="entry name" value="GAG-POL-RELATED RETROTRANSPOSON"/>
    <property type="match status" value="1"/>
</dbReference>
<feature type="region of interest" description="Disordered" evidence="1">
    <location>
        <begin position="108"/>
        <end position="127"/>
    </location>
</feature>
<evidence type="ECO:0000313" key="2">
    <source>
        <dbReference type="EMBL" id="CCA27159.1"/>
    </source>
</evidence>
<sequence length="127" mass="14675">MALSLCVQEVLWLNNLLTEVKVQVRYPVKIYEDNQSAIALANDDRYQSRAKHIDIRHHFVRQHVKLNNITLKYIESRKQLVDFLTKPLSTRQFQDLVAKSNIGNCMSRGSVEQTESSTITSNQNEAE</sequence>
<feature type="compositionally biased region" description="Polar residues" evidence="1">
    <location>
        <begin position="110"/>
        <end position="127"/>
    </location>
</feature>
<proteinExistence type="predicted"/>